<dbReference type="EMBL" id="CAJNON010001599">
    <property type="protein sequence ID" value="CAF1474244.1"/>
    <property type="molecule type" value="Genomic_DNA"/>
</dbReference>
<protein>
    <submittedName>
        <fullName evidence="1">Uncharacterized protein</fullName>
    </submittedName>
</protein>
<sequence>MLHLEELTLILHISGRSILKSGTDFDDKLLIHMKQLHRFIFYVQSTERINDPTIPISISDIEQSFINRKYGQVACMIDCLDSSSILYRIFSLPTKFNYLNDITNNIPNIIFNSVTYLKLKDRNAFKHEFFVRLQRSFPNVKHLSISNIQQRYWRCNERYLLEKDWCSIIEFSHLIVLDVKDANFYYLEHFLNETKTHLPCLTELKVNYDHLKRVTENFTKDEIRRNCSRVQRIILERPIVYAEHVYRFFPSLL</sequence>
<dbReference type="OrthoDB" id="10037380at2759"/>
<comment type="caution">
    <text evidence="1">The sequence shown here is derived from an EMBL/GenBank/DDBJ whole genome shotgun (WGS) entry which is preliminary data.</text>
</comment>
<organism evidence="1 2">
    <name type="scientific">Adineta steineri</name>
    <dbReference type="NCBI Taxonomy" id="433720"/>
    <lineage>
        <taxon>Eukaryota</taxon>
        <taxon>Metazoa</taxon>
        <taxon>Spiralia</taxon>
        <taxon>Gnathifera</taxon>
        <taxon>Rotifera</taxon>
        <taxon>Eurotatoria</taxon>
        <taxon>Bdelloidea</taxon>
        <taxon>Adinetida</taxon>
        <taxon>Adinetidae</taxon>
        <taxon>Adineta</taxon>
    </lineage>
</organism>
<dbReference type="Proteomes" id="UP000663891">
    <property type="component" value="Unassembled WGS sequence"/>
</dbReference>
<proteinExistence type="predicted"/>
<evidence type="ECO:0000313" key="2">
    <source>
        <dbReference type="Proteomes" id="UP000663891"/>
    </source>
</evidence>
<evidence type="ECO:0000313" key="1">
    <source>
        <dbReference type="EMBL" id="CAF1474244.1"/>
    </source>
</evidence>
<reference evidence="1" key="1">
    <citation type="submission" date="2021-02" db="EMBL/GenBank/DDBJ databases">
        <authorList>
            <person name="Nowell W R."/>
        </authorList>
    </citation>
    <scope>NUCLEOTIDE SEQUENCE</scope>
</reference>
<name>A0A815RAB5_9BILA</name>
<gene>
    <name evidence="1" type="ORF">VCS650_LOCUS40793</name>
</gene>
<accession>A0A815RAB5</accession>
<dbReference type="AlphaFoldDB" id="A0A815RAB5"/>